<evidence type="ECO:0000256" key="1">
    <source>
        <dbReference type="SAM" id="Phobius"/>
    </source>
</evidence>
<accession>A0ABR7JJL9</accession>
<comment type="caution">
    <text evidence="2">The sequence shown here is derived from an EMBL/GenBank/DDBJ whole genome shotgun (WGS) entry which is preliminary data.</text>
</comment>
<protein>
    <submittedName>
        <fullName evidence="2">Uncharacterized protein</fullName>
    </submittedName>
</protein>
<feature type="transmembrane region" description="Helical" evidence="1">
    <location>
        <begin position="6"/>
        <end position="24"/>
    </location>
</feature>
<evidence type="ECO:0000313" key="3">
    <source>
        <dbReference type="Proteomes" id="UP000621670"/>
    </source>
</evidence>
<dbReference type="Proteomes" id="UP000621670">
    <property type="component" value="Unassembled WGS sequence"/>
</dbReference>
<feature type="transmembrane region" description="Helical" evidence="1">
    <location>
        <begin position="36"/>
        <end position="54"/>
    </location>
</feature>
<dbReference type="RefSeq" id="WP_166139195.1">
    <property type="nucleotide sequence ID" value="NZ_JAAOBY010000016.1"/>
</dbReference>
<sequence length="250" mass="29283">MVKFDLLLLPLIGGYIFLITSYFTKFYHQRLDRQRLIFNSVISGVLLSIIGLYLNELLKLECFICFRKFFKFLVPIQHEGLTVSFYIFLLSYPLAKIVNRIFPKNLALYWNIQKWGDDYEKLFWDSVGNENNLLMITTKSNKVYVGYLSNVSEPLKNSHITIIPSMSGYRDKETQVFKITTDYTDTLDDYFKKNKTNKLEDVIGMTIPTSEINIVSKFIPELFKGFKDNEIIEEDSLAKKTTQKNKPKKK</sequence>
<keyword evidence="1" id="KW-0812">Transmembrane</keyword>
<proteinExistence type="predicted"/>
<keyword evidence="1" id="KW-1133">Transmembrane helix</keyword>
<keyword evidence="1" id="KW-0472">Membrane</keyword>
<organism evidence="2 3">
    <name type="scientific">Flavobacterium turcicum</name>
    <dbReference type="NCBI Taxonomy" id="2764718"/>
    <lineage>
        <taxon>Bacteria</taxon>
        <taxon>Pseudomonadati</taxon>
        <taxon>Bacteroidota</taxon>
        <taxon>Flavobacteriia</taxon>
        <taxon>Flavobacteriales</taxon>
        <taxon>Flavobacteriaceae</taxon>
        <taxon>Flavobacterium</taxon>
    </lineage>
</organism>
<feature type="transmembrane region" description="Helical" evidence="1">
    <location>
        <begin position="74"/>
        <end position="95"/>
    </location>
</feature>
<dbReference type="EMBL" id="JACRUM010000017">
    <property type="protein sequence ID" value="MBC5864680.1"/>
    <property type="molecule type" value="Genomic_DNA"/>
</dbReference>
<gene>
    <name evidence="2" type="ORF">H8R26_14725</name>
</gene>
<reference evidence="2 3" key="1">
    <citation type="submission" date="2020-08" db="EMBL/GenBank/DDBJ databases">
        <title>Description of novel Flavobacterium F-400 isolate.</title>
        <authorList>
            <person name="Saticioglu I."/>
            <person name="Duman M."/>
            <person name="Altun S."/>
        </authorList>
    </citation>
    <scope>NUCLEOTIDE SEQUENCE [LARGE SCALE GENOMIC DNA]</scope>
    <source>
        <strain evidence="2 3">F-400</strain>
    </source>
</reference>
<evidence type="ECO:0000313" key="2">
    <source>
        <dbReference type="EMBL" id="MBC5864680.1"/>
    </source>
</evidence>
<keyword evidence="3" id="KW-1185">Reference proteome</keyword>
<name>A0ABR7JJL9_9FLAO</name>